<reference evidence="1 2" key="1">
    <citation type="journal article" date="2014" name="Genome Biol. Evol.">
        <title>The genome of the myxosporean Thelohanellus kitauei shows adaptations to nutrient acquisition within its fish host.</title>
        <authorList>
            <person name="Yang Y."/>
            <person name="Xiong J."/>
            <person name="Zhou Z."/>
            <person name="Huo F."/>
            <person name="Miao W."/>
            <person name="Ran C."/>
            <person name="Liu Y."/>
            <person name="Zhang J."/>
            <person name="Feng J."/>
            <person name="Wang M."/>
            <person name="Wang M."/>
            <person name="Wang L."/>
            <person name="Yao B."/>
        </authorList>
    </citation>
    <scope>NUCLEOTIDE SEQUENCE [LARGE SCALE GENOMIC DNA]</scope>
    <source>
        <strain evidence="1">Wuqing</strain>
    </source>
</reference>
<sequence>MVGSKIYQRKRKIDLYANQELYLAHKFYMLIMNNKTFTEKYEDFSEIATFEQMVPLIVDINKALKSQSFIDKPRVFFMNPAKIQQLEELKTMITKMGGVLSDSYHDCSHVIVEVDCPNYSRNCIC</sequence>
<name>A0A0C2N3I4_THEKT</name>
<evidence type="ECO:0000313" key="1">
    <source>
        <dbReference type="EMBL" id="KII74216.1"/>
    </source>
</evidence>
<dbReference type="AlphaFoldDB" id="A0A0C2N3I4"/>
<gene>
    <name evidence="1" type="ORF">RF11_05033</name>
</gene>
<comment type="caution">
    <text evidence="1">The sequence shown here is derived from an EMBL/GenBank/DDBJ whole genome shotgun (WGS) entry which is preliminary data.</text>
</comment>
<dbReference type="InterPro" id="IPR036420">
    <property type="entry name" value="BRCT_dom_sf"/>
</dbReference>
<dbReference type="EMBL" id="JWZT01000504">
    <property type="protein sequence ID" value="KII74216.1"/>
    <property type="molecule type" value="Genomic_DNA"/>
</dbReference>
<organism evidence="1 2">
    <name type="scientific">Thelohanellus kitauei</name>
    <name type="common">Myxosporean</name>
    <dbReference type="NCBI Taxonomy" id="669202"/>
    <lineage>
        <taxon>Eukaryota</taxon>
        <taxon>Metazoa</taxon>
        <taxon>Cnidaria</taxon>
        <taxon>Myxozoa</taxon>
        <taxon>Myxosporea</taxon>
        <taxon>Bivalvulida</taxon>
        <taxon>Platysporina</taxon>
        <taxon>Myxobolidae</taxon>
        <taxon>Thelohanellus</taxon>
    </lineage>
</organism>
<dbReference type="Proteomes" id="UP000031668">
    <property type="component" value="Unassembled WGS sequence"/>
</dbReference>
<accession>A0A0C2N3I4</accession>
<proteinExistence type="predicted"/>
<evidence type="ECO:0008006" key="3">
    <source>
        <dbReference type="Google" id="ProtNLM"/>
    </source>
</evidence>
<dbReference type="SUPFAM" id="SSF52113">
    <property type="entry name" value="BRCT domain"/>
    <property type="match status" value="1"/>
</dbReference>
<protein>
    <recommendedName>
        <fullName evidence="3">BRCT domain-containing protein</fullName>
    </recommendedName>
</protein>
<evidence type="ECO:0000313" key="2">
    <source>
        <dbReference type="Proteomes" id="UP000031668"/>
    </source>
</evidence>
<keyword evidence="2" id="KW-1185">Reference proteome</keyword>